<dbReference type="EMBL" id="HE577327">
    <property type="protein sequence ID" value="CCC99097.1"/>
    <property type="molecule type" value="Genomic_DNA"/>
</dbReference>
<evidence type="ECO:0000256" key="1">
    <source>
        <dbReference type="SAM" id="MobiDB-lite"/>
    </source>
</evidence>
<dbReference type="KEGG" id="abs:AZOBR_180167"/>
<name>A0A9P1NMX4_9PROT</name>
<reference evidence="2 3" key="1">
    <citation type="journal article" date="2011" name="PLoS Genet.">
        <title>Azospirillum genomes reveal transition of bacteria from aquatic to terrestrial environments.</title>
        <authorList>
            <person name="Wisniewski-Dye F."/>
            <person name="Borziak K."/>
            <person name="Khalsa-Moyers G."/>
            <person name="Alexandre G."/>
            <person name="Sukharnikov L.O."/>
            <person name="Wuichet K."/>
            <person name="Hurst G.B."/>
            <person name="McDonald W.H."/>
            <person name="Robertson J.S."/>
            <person name="Barbe V."/>
            <person name="Calteau A."/>
            <person name="Rouy Z."/>
            <person name="Mangenot S."/>
            <person name="Prigent-Combaret C."/>
            <person name="Normand P."/>
            <person name="Boyer M."/>
            <person name="Siguier P."/>
            <person name="Dessaux Y."/>
            <person name="Elmerich C."/>
            <person name="Condemine G."/>
            <person name="Krishnen G."/>
            <person name="Kennedy I."/>
            <person name="Paterson A.H."/>
            <person name="Gonzalez V."/>
            <person name="Mavingui P."/>
            <person name="Zhulin I.B."/>
        </authorList>
    </citation>
    <scope>NUCLEOTIDE SEQUENCE [LARGE SCALE GENOMIC DNA]</scope>
    <source>
        <strain evidence="2 3">Sp245</strain>
    </source>
</reference>
<evidence type="ECO:0000313" key="2">
    <source>
        <dbReference type="EMBL" id="CCC99097.1"/>
    </source>
</evidence>
<keyword evidence="3" id="KW-1185">Reference proteome</keyword>
<protein>
    <submittedName>
        <fullName evidence="2">Uncharacterized protein</fullName>
    </submittedName>
</protein>
<sequence length="147" mass="15511">MRASPFAQDYTKAPVSGYSGTIRTDAPFVIGKHGGTRDPAPSRSVCVIGHRASLGCIAGRSRGTMTGPVEPQKHRKERSGPQAKPRRMWITLLGGDPRPVRGRDGGGLLDRLQPPRPALRLVQQQPHRRDGGAGGAGPVPRRGGGAG</sequence>
<proteinExistence type="predicted"/>
<evidence type="ECO:0000313" key="3">
    <source>
        <dbReference type="Proteomes" id="UP000007319"/>
    </source>
</evidence>
<feature type="compositionally biased region" description="Gly residues" evidence="1">
    <location>
        <begin position="132"/>
        <end position="147"/>
    </location>
</feature>
<accession>A0A9P1NMX4</accession>
<feature type="region of interest" description="Disordered" evidence="1">
    <location>
        <begin position="58"/>
        <end position="147"/>
    </location>
</feature>
<organism evidence="2 3">
    <name type="scientific">Azospirillum baldaniorum</name>
    <dbReference type="NCBI Taxonomy" id="1064539"/>
    <lineage>
        <taxon>Bacteria</taxon>
        <taxon>Pseudomonadati</taxon>
        <taxon>Pseudomonadota</taxon>
        <taxon>Alphaproteobacteria</taxon>
        <taxon>Rhodospirillales</taxon>
        <taxon>Azospirillaceae</taxon>
        <taxon>Azospirillum</taxon>
    </lineage>
</organism>
<dbReference type="AlphaFoldDB" id="A0A9P1NMX4"/>
<dbReference type="Proteomes" id="UP000007319">
    <property type="component" value="Chromosome"/>
</dbReference>
<gene>
    <name evidence="2" type="ORF">AZOBR_180167</name>
</gene>